<sequence length="295" mass="31755">MIVPFPPIVVEAALTASLLLNPMAADPIPPPMVQTQTKNYEFGNGSVRIDNRMKFPGMTLEEPRFLGAGGGGSVWGMKRILDPGLDRSGDGNGNPGGVPKNVVVKISWLRSTDSVRNECDVLSVMEQRGVTGVERCLGSVEYPYDSRRVAIAMEPLMEDDGDATTSSLDDLTPELALRSALQLGKTMAQMIAAGVVTTDLQPLVSRSTGEVLLIDMTEARVLALAESGDIAEGDKLLIDAFCTEVLGLIPDSLLDDASESFVAELHRLEAKPGVRIDRRVKDRLRDLPITGVEKL</sequence>
<proteinExistence type="predicted"/>
<reference evidence="2 3" key="1">
    <citation type="submission" date="2019-01" db="EMBL/GenBank/DDBJ databases">
        <authorList>
            <person name="Ferrante I. M."/>
        </authorList>
    </citation>
    <scope>NUCLEOTIDE SEQUENCE [LARGE SCALE GENOMIC DNA]</scope>
    <source>
        <strain evidence="2 3">B856</strain>
    </source>
</reference>
<keyword evidence="1" id="KW-0732">Signal</keyword>
<accession>A0A448Z613</accession>
<dbReference type="Proteomes" id="UP000291116">
    <property type="component" value="Unassembled WGS sequence"/>
</dbReference>
<gene>
    <name evidence="2" type="ORF">PSNMU_V1.4_AUG-EV-PASAV3_0042890</name>
</gene>
<protein>
    <recommendedName>
        <fullName evidence="4">Protein kinase domain-containing protein</fullName>
    </recommendedName>
</protein>
<dbReference type="EMBL" id="CAACVS010000126">
    <property type="protein sequence ID" value="VEU37470.1"/>
    <property type="molecule type" value="Genomic_DNA"/>
</dbReference>
<dbReference type="InterPro" id="IPR011009">
    <property type="entry name" value="Kinase-like_dom_sf"/>
</dbReference>
<evidence type="ECO:0008006" key="4">
    <source>
        <dbReference type="Google" id="ProtNLM"/>
    </source>
</evidence>
<organism evidence="2 3">
    <name type="scientific">Pseudo-nitzschia multistriata</name>
    <dbReference type="NCBI Taxonomy" id="183589"/>
    <lineage>
        <taxon>Eukaryota</taxon>
        <taxon>Sar</taxon>
        <taxon>Stramenopiles</taxon>
        <taxon>Ochrophyta</taxon>
        <taxon>Bacillariophyta</taxon>
        <taxon>Bacillariophyceae</taxon>
        <taxon>Bacillariophycidae</taxon>
        <taxon>Bacillariales</taxon>
        <taxon>Bacillariaceae</taxon>
        <taxon>Pseudo-nitzschia</taxon>
    </lineage>
</organism>
<evidence type="ECO:0000313" key="3">
    <source>
        <dbReference type="Proteomes" id="UP000291116"/>
    </source>
</evidence>
<dbReference type="AlphaFoldDB" id="A0A448Z613"/>
<dbReference type="OrthoDB" id="47558at2759"/>
<dbReference type="SUPFAM" id="SSF56112">
    <property type="entry name" value="Protein kinase-like (PK-like)"/>
    <property type="match status" value="1"/>
</dbReference>
<evidence type="ECO:0000313" key="2">
    <source>
        <dbReference type="EMBL" id="VEU37470.1"/>
    </source>
</evidence>
<keyword evidence="3" id="KW-1185">Reference proteome</keyword>
<evidence type="ECO:0000256" key="1">
    <source>
        <dbReference type="SAM" id="SignalP"/>
    </source>
</evidence>
<feature type="chain" id="PRO_5019317729" description="Protein kinase domain-containing protein" evidence="1">
    <location>
        <begin position="26"/>
        <end position="295"/>
    </location>
</feature>
<name>A0A448Z613_9STRA</name>
<feature type="signal peptide" evidence="1">
    <location>
        <begin position="1"/>
        <end position="25"/>
    </location>
</feature>